<proteinExistence type="predicted"/>
<comment type="caution">
    <text evidence="4">The sequence shown here is derived from an EMBL/GenBank/DDBJ whole genome shotgun (WGS) entry which is preliminary data.</text>
</comment>
<evidence type="ECO:0000259" key="3">
    <source>
        <dbReference type="Pfam" id="PF16095"/>
    </source>
</evidence>
<evidence type="ECO:0000313" key="4">
    <source>
        <dbReference type="EMBL" id="KAL3866933.1"/>
    </source>
</evidence>
<reference evidence="4 5" key="1">
    <citation type="submission" date="2024-11" db="EMBL/GenBank/DDBJ databases">
        <title>Chromosome-level genome assembly of the freshwater bivalve Anodonta woodiana.</title>
        <authorList>
            <person name="Chen X."/>
        </authorList>
    </citation>
    <scope>NUCLEOTIDE SEQUENCE [LARGE SCALE GENOMIC DNA]</scope>
    <source>
        <strain evidence="4">MN2024</strain>
        <tissue evidence="4">Gills</tissue>
    </source>
</reference>
<dbReference type="InterPro" id="IPR032171">
    <property type="entry name" value="COR-A"/>
</dbReference>
<sequence>RPAEENMLKEDIVQEQLALLPSMMRIFEQCKVDAEYSEQVLGSARKYVCPTVETIDLLDAVRKIDDPKAEDIKDQLAVFKETEHLTEDDNEGTLHDVRRIDQDSMMAPISLPPEICRMDKVSQNLFREALEAGKQKVYNIRVMVVGHLGVGKTTLIKRLLGEEVEEATRVPTEDIDVHARCGKIDLFTKEWIMEGTEHRFPNPSQHIVNIVTERKRKTSTDGNNQVKKKKNTGQEGIGSIATSGALSASFEPNIHEQNTIIYRRQGDTGINKTTTHSNLHNCVRKYRTISHSEEVFCYVTVLDFSGELAIYATHQAFMSKRTLYLLVTDMSKGLDDAFKEDKCSLKLYRNIERSIKDYAVFWLNYIYSHGITAEANPQCEGSTQQGIENHEQHHRGEGKYPSVILVATHSDKVPGGEKEKIKEEYFEEVRKVLKERPQRFLLKGYFAFSNFGPETDIDAIKKKIFELAEQQDYWGEEIPGRWLALEHKLMELKRRGIKIIEYSHVEEINNLSDLKIENPAELELFLRFEHDLVNIVFFCTGKLREKVVLDPEWLMDGVKILMSPPRYVREDPVMYPQVQAFKATGRLDKYLIDCIWSSREHKDFHKNQDYLLDVLEKLSIIAKSVEHDGIAEKEYYWVPCVMYKSAPDHVKNPKPHEGMTKTSTLCFESTTKFIHVGVFHRLVASFMSKWAPAKEEEGGEYQIYHDCCEFEVDQCHNLLLVQNDYVILATMFRYSSGGEYPDNKLCNTVRDIISSTLADITKWICPNSMFAICVKCEKSSTATIKGLHRITDTMEKRCTCSIPIHPVNIKYLLKFWEKIEHQNLKQFIAHYGRTYPMTQILST</sequence>
<dbReference type="AlphaFoldDB" id="A0ABD3W246"/>
<name>A0ABD3W246_SINWO</name>
<gene>
    <name evidence="4" type="ORF">ACJMK2_044180</name>
</gene>
<keyword evidence="1" id="KW-0677">Repeat</keyword>
<dbReference type="Pfam" id="PF16095">
    <property type="entry name" value="COR-A"/>
    <property type="match status" value="1"/>
</dbReference>
<protein>
    <recommendedName>
        <fullName evidence="3">COR domain-containing protein</fullName>
    </recommendedName>
</protein>
<dbReference type="EMBL" id="JBJQND010000009">
    <property type="protein sequence ID" value="KAL3866933.1"/>
    <property type="molecule type" value="Genomic_DNA"/>
</dbReference>
<evidence type="ECO:0000313" key="5">
    <source>
        <dbReference type="Proteomes" id="UP001634394"/>
    </source>
</evidence>
<feature type="region of interest" description="Disordered" evidence="2">
    <location>
        <begin position="215"/>
        <end position="238"/>
    </location>
</feature>
<dbReference type="InterPro" id="IPR027417">
    <property type="entry name" value="P-loop_NTPase"/>
</dbReference>
<dbReference type="Gene3D" id="1.10.10.10">
    <property type="entry name" value="Winged helix-like DNA-binding domain superfamily/Winged helix DNA-binding domain"/>
    <property type="match status" value="1"/>
</dbReference>
<feature type="non-terminal residue" evidence="4">
    <location>
        <position position="1"/>
    </location>
</feature>
<accession>A0ABD3W246</accession>
<dbReference type="SUPFAM" id="SSF52540">
    <property type="entry name" value="P-loop containing nucleoside triphosphate hydrolases"/>
    <property type="match status" value="1"/>
</dbReference>
<evidence type="ECO:0000256" key="1">
    <source>
        <dbReference type="ARBA" id="ARBA00022737"/>
    </source>
</evidence>
<keyword evidence="5" id="KW-1185">Reference proteome</keyword>
<evidence type="ECO:0000256" key="2">
    <source>
        <dbReference type="SAM" id="MobiDB-lite"/>
    </source>
</evidence>
<dbReference type="Proteomes" id="UP001634394">
    <property type="component" value="Unassembled WGS sequence"/>
</dbReference>
<organism evidence="4 5">
    <name type="scientific">Sinanodonta woodiana</name>
    <name type="common">Chinese pond mussel</name>
    <name type="synonym">Anodonta woodiana</name>
    <dbReference type="NCBI Taxonomy" id="1069815"/>
    <lineage>
        <taxon>Eukaryota</taxon>
        <taxon>Metazoa</taxon>
        <taxon>Spiralia</taxon>
        <taxon>Lophotrochozoa</taxon>
        <taxon>Mollusca</taxon>
        <taxon>Bivalvia</taxon>
        <taxon>Autobranchia</taxon>
        <taxon>Heteroconchia</taxon>
        <taxon>Palaeoheterodonta</taxon>
        <taxon>Unionida</taxon>
        <taxon>Unionoidea</taxon>
        <taxon>Unionidae</taxon>
        <taxon>Unioninae</taxon>
        <taxon>Sinanodonta</taxon>
    </lineage>
</organism>
<dbReference type="Gene3D" id="3.40.50.300">
    <property type="entry name" value="P-loop containing nucleotide triphosphate hydrolases"/>
    <property type="match status" value="2"/>
</dbReference>
<feature type="domain" description="COR" evidence="3">
    <location>
        <begin position="479"/>
        <end position="640"/>
    </location>
</feature>
<dbReference type="InterPro" id="IPR036388">
    <property type="entry name" value="WH-like_DNA-bd_sf"/>
</dbReference>